<feature type="region of interest" description="Disordered" evidence="1">
    <location>
        <begin position="907"/>
        <end position="933"/>
    </location>
</feature>
<evidence type="ECO:0000313" key="4">
    <source>
        <dbReference type="Proteomes" id="UP000799118"/>
    </source>
</evidence>
<dbReference type="AlphaFoldDB" id="A0A6A4GRM9"/>
<protein>
    <recommendedName>
        <fullName evidence="2">CxC1-like cysteine cluster associated with KDZ transposases domain-containing protein</fullName>
    </recommendedName>
</protein>
<dbReference type="Pfam" id="PF18802">
    <property type="entry name" value="CxC1"/>
    <property type="match status" value="1"/>
</dbReference>
<dbReference type="InterPro" id="IPR041320">
    <property type="entry name" value="CxC1"/>
</dbReference>
<dbReference type="Proteomes" id="UP000799118">
    <property type="component" value="Unassembled WGS sequence"/>
</dbReference>
<accession>A0A6A4GRM9</accession>
<gene>
    <name evidence="3" type="ORF">BT96DRAFT_1004315</name>
</gene>
<evidence type="ECO:0000259" key="2">
    <source>
        <dbReference type="Pfam" id="PF18802"/>
    </source>
</evidence>
<evidence type="ECO:0000256" key="1">
    <source>
        <dbReference type="SAM" id="MobiDB-lite"/>
    </source>
</evidence>
<dbReference type="PANTHER" id="PTHR33096">
    <property type="entry name" value="CXC2 DOMAIN-CONTAINING PROTEIN"/>
    <property type="match status" value="1"/>
</dbReference>
<keyword evidence="4" id="KW-1185">Reference proteome</keyword>
<evidence type="ECO:0000313" key="3">
    <source>
        <dbReference type="EMBL" id="KAE9388318.1"/>
    </source>
</evidence>
<sequence length="954" mass="110248">MATLSDSSPAIEVQDYAHVPYASPTKRRRTAHAVPAIYTPSGQRYHQQARLPLPVGQVGLLERPESLPVFPTRVNLDVSSQDTEGIPVTFDLGPSIHCRKRLAQAQNWQQIVPTLVRPYLQLMRETENLRLKPGSNAMEMECTCGQRSRRLSVVVVRMLVLERIQINVCDCRTAPLQLLRLGLFGCAPIHPSLAVELQVLNLVTSLFLRVSPNHTAVSSTLEAFLEDRGYVMKGEDPLRRRFSNALQWYNTLQDRASHFIDELIDVAREERLREDQEEHEVPMETPAEGSTPLLRPSEYLRARCPICFGGKVVPNNKHASRDPLREHPKTVFIPESEVKLWEDYVAEVRPSQESKDEHSRSARNDHYEGSLRVPNSVLDACEDSFTAADGTRQKASTQFFDSTGLMGMLCRHDRVLWLVNMTSPGERQHYVFTLVERLFNHLPSWFTVGILYDVACSTHRSCVKWDFLKPYLPRITFAISVFHAYGHAWPCQCIYHPRKCKGFGLTDGEGCERFWHSICMLVAYLRVCGHYQRLYTLDRQIQHGDKESLRGLGKWVARKWRLAQTKREEWSEQVAAQTKPLPRQSKNAGKKAIEEAIRMRTVIGTLETRIARLEVVACDLNEPPYLMTEAQEKLPGLTKELKDNKRSLLHMERALGVDQMNTYRHLASSEFITLRMNARAKKIRLRDRLRARKFERDRVERAVRRQQYNERKIQGHTEDSVKRREPGISKLAKEYNSMCEKMCVLIGRRWAPRNAVAPEPIPLKELFRLDVDDAIWQDVGLDDTTDTGAPPEWLCNDKVRKGIKAILERDRCDEELQRLRRERRSLFEWMEEEWSVLQRAIEEVIKLGDAVLLYHFNGRKVDLTRLCVRWRRAMRDMPDDVRLPQWAPPVEELDAMERDLGSELWRAEDEAIEEQDSDDELTSSEESDMDALDPGLLERLDALEVADWVEPELD</sequence>
<reference evidence="3" key="1">
    <citation type="journal article" date="2019" name="Environ. Microbiol.">
        <title>Fungal ecological strategies reflected in gene transcription - a case study of two litter decomposers.</title>
        <authorList>
            <person name="Barbi F."/>
            <person name="Kohler A."/>
            <person name="Barry K."/>
            <person name="Baskaran P."/>
            <person name="Daum C."/>
            <person name="Fauchery L."/>
            <person name="Ihrmark K."/>
            <person name="Kuo A."/>
            <person name="LaButti K."/>
            <person name="Lipzen A."/>
            <person name="Morin E."/>
            <person name="Grigoriev I.V."/>
            <person name="Henrissat B."/>
            <person name="Lindahl B."/>
            <person name="Martin F."/>
        </authorList>
    </citation>
    <scope>NUCLEOTIDE SEQUENCE</scope>
    <source>
        <strain evidence="3">JB14</strain>
    </source>
</reference>
<dbReference type="Pfam" id="PF18758">
    <property type="entry name" value="KDZ"/>
    <property type="match status" value="1"/>
</dbReference>
<dbReference type="InterPro" id="IPR040521">
    <property type="entry name" value="KDZ"/>
</dbReference>
<dbReference type="OrthoDB" id="2955859at2759"/>
<name>A0A6A4GRM9_9AGAR</name>
<dbReference type="PANTHER" id="PTHR33096:SF1">
    <property type="entry name" value="CXC1-LIKE CYSTEINE CLUSTER ASSOCIATED WITH KDZ TRANSPOSASES DOMAIN-CONTAINING PROTEIN"/>
    <property type="match status" value="1"/>
</dbReference>
<organism evidence="3 4">
    <name type="scientific">Gymnopus androsaceus JB14</name>
    <dbReference type="NCBI Taxonomy" id="1447944"/>
    <lineage>
        <taxon>Eukaryota</taxon>
        <taxon>Fungi</taxon>
        <taxon>Dikarya</taxon>
        <taxon>Basidiomycota</taxon>
        <taxon>Agaricomycotina</taxon>
        <taxon>Agaricomycetes</taxon>
        <taxon>Agaricomycetidae</taxon>
        <taxon>Agaricales</taxon>
        <taxon>Marasmiineae</taxon>
        <taxon>Omphalotaceae</taxon>
        <taxon>Gymnopus</taxon>
    </lineage>
</organism>
<feature type="domain" description="CxC1-like cysteine cluster associated with KDZ transposases" evidence="2">
    <location>
        <begin position="138"/>
        <end position="228"/>
    </location>
</feature>
<feature type="compositionally biased region" description="Acidic residues" evidence="1">
    <location>
        <begin position="910"/>
        <end position="931"/>
    </location>
</feature>
<proteinExistence type="predicted"/>
<dbReference type="EMBL" id="ML769750">
    <property type="protein sequence ID" value="KAE9388318.1"/>
    <property type="molecule type" value="Genomic_DNA"/>
</dbReference>